<dbReference type="InterPro" id="IPR000600">
    <property type="entry name" value="ROK"/>
</dbReference>
<dbReference type="Gene3D" id="1.10.10.10">
    <property type="entry name" value="Winged helix-like DNA-binding domain superfamily/Winged helix DNA-binding domain"/>
    <property type="match status" value="1"/>
</dbReference>
<organism evidence="1 2">
    <name type="scientific">Thioclava nitratireducens</name>
    <dbReference type="NCBI Taxonomy" id="1915078"/>
    <lineage>
        <taxon>Bacteria</taxon>
        <taxon>Pseudomonadati</taxon>
        <taxon>Pseudomonadota</taxon>
        <taxon>Alphaproteobacteria</taxon>
        <taxon>Rhodobacterales</taxon>
        <taxon>Paracoccaceae</taxon>
        <taxon>Thioclava</taxon>
    </lineage>
</organism>
<proteinExistence type="predicted"/>
<dbReference type="SUPFAM" id="SSF53067">
    <property type="entry name" value="Actin-like ATPase domain"/>
    <property type="match status" value="1"/>
</dbReference>
<sequence>MTTARPDKTLNAVPLMGTNQLTVRDLNERLVLHLIRRHGTLTKAEATRATGLSANAVSEIFKALEQDDLLLRGDPVRGRVGQPSVPMRLNPDAKHYLGLKIGRSSFDMVVVDFTGAVLARRSARHGFPTRTALVTFIKDNLRPLLRSAKLKREDVDASGIAIPSELWHWAEDFDAPTDELEKWRSFDARTELALLLPGPISVENDGTAACRGELVFGPPTDKQDYIYFFVGTFIGGGVVLNGSVFSGRSGNSGGFGPLRIPDEPGGHRLIDHASLSVLERLLAERQTDPERIHDDRADWSPLEPALSLWITRAARSLAHAIVSAQAVIDFEAVIIDGAFPQDIRDRLVAEVDRHFSRLDLQGVYHPEIHAGHFGSVIRAMGAAAYAISTEFMIDQNTLLRKAPPGQLAR</sequence>
<evidence type="ECO:0000313" key="2">
    <source>
        <dbReference type="Proteomes" id="UP000185622"/>
    </source>
</evidence>
<protein>
    <recommendedName>
        <fullName evidence="3">Sugar kinase</fullName>
    </recommendedName>
</protein>
<dbReference type="Pfam" id="PF13412">
    <property type="entry name" value="HTH_24"/>
    <property type="match status" value="1"/>
</dbReference>
<name>A0ABN4XCJ4_9RHOB</name>
<dbReference type="Proteomes" id="UP000185622">
    <property type="component" value="Chromosome"/>
</dbReference>
<dbReference type="EMBL" id="CP019437">
    <property type="protein sequence ID" value="AQS47128.1"/>
    <property type="molecule type" value="Genomic_DNA"/>
</dbReference>
<accession>A0ABN4XCJ4</accession>
<dbReference type="Pfam" id="PF00480">
    <property type="entry name" value="ROK"/>
    <property type="match status" value="1"/>
</dbReference>
<dbReference type="PANTHER" id="PTHR18964">
    <property type="entry name" value="ROK (REPRESSOR, ORF, KINASE) FAMILY"/>
    <property type="match status" value="1"/>
</dbReference>
<evidence type="ECO:0008006" key="3">
    <source>
        <dbReference type="Google" id="ProtNLM"/>
    </source>
</evidence>
<evidence type="ECO:0000313" key="1">
    <source>
        <dbReference type="EMBL" id="AQS47128.1"/>
    </source>
</evidence>
<keyword evidence="2" id="KW-1185">Reference proteome</keyword>
<dbReference type="InterPro" id="IPR036388">
    <property type="entry name" value="WH-like_DNA-bd_sf"/>
</dbReference>
<dbReference type="RefSeq" id="WP_075777289.1">
    <property type="nucleotide sequence ID" value="NZ_CP019437.1"/>
</dbReference>
<gene>
    <name evidence="1" type="ORF">BMG03_04440</name>
</gene>
<dbReference type="InterPro" id="IPR043129">
    <property type="entry name" value="ATPase_NBD"/>
</dbReference>
<dbReference type="Gene3D" id="3.30.420.40">
    <property type="match status" value="2"/>
</dbReference>
<reference evidence="1 2" key="1">
    <citation type="submission" date="2017-01" db="EMBL/GenBank/DDBJ databases">
        <title>The complete genome sequence of a sulfur-oxidizing marine bacterium Thioclava sp. 25B10_4T.</title>
        <authorList>
            <person name="Liu Y."/>
            <person name="Lai Q."/>
            <person name="Shao Z."/>
        </authorList>
    </citation>
    <scope>NUCLEOTIDE SEQUENCE [LARGE SCALE GENOMIC DNA]</scope>
    <source>
        <strain evidence="1 2">25B10_4</strain>
    </source>
</reference>
<dbReference type="InterPro" id="IPR036390">
    <property type="entry name" value="WH_DNA-bd_sf"/>
</dbReference>
<dbReference type="SUPFAM" id="SSF46785">
    <property type="entry name" value="Winged helix' DNA-binding domain"/>
    <property type="match status" value="1"/>
</dbReference>
<dbReference type="PANTHER" id="PTHR18964:SF169">
    <property type="entry name" value="N-ACETYLMANNOSAMINE KINASE"/>
    <property type="match status" value="1"/>
</dbReference>